<dbReference type="Proteomes" id="UP001295423">
    <property type="component" value="Unassembled WGS sequence"/>
</dbReference>
<keyword evidence="1" id="KW-0175">Coiled coil</keyword>
<dbReference type="EMBL" id="CAKOGP040001125">
    <property type="protein sequence ID" value="CAJ1943738.1"/>
    <property type="molecule type" value="Genomic_DNA"/>
</dbReference>
<sequence length="305" mass="34338">MDLILEHFRTELKFIQAKVKSLETPHRGETVEHNGIRFLFVEDCAHLLKTYNFDVGFFLDFCSTMVIMGGRGKDYDGKESSDVWHSARRTGSTIKTNMLLAAMARVRPEKIFAKGGQGALVPISEGIIGSLPGNGPAVEIARLLCYRVLNQWNNFVSAIERTHTKLVAVTRFSEKIAWKLMGRYGVAVFEAMQPYRAAAAQLENPKTLDDQAALPWVVLQCHRVVDKFMVNFEGHPAIVREMSLFILTERVDPIQFAAVAEQNKEVSQENAALAKRVKALEESQNAMKRQIDSLSNELKQIKKKS</sequence>
<accession>A0AAD2CSU6</accession>
<organism evidence="2 3">
    <name type="scientific">Cylindrotheca closterium</name>
    <dbReference type="NCBI Taxonomy" id="2856"/>
    <lineage>
        <taxon>Eukaryota</taxon>
        <taxon>Sar</taxon>
        <taxon>Stramenopiles</taxon>
        <taxon>Ochrophyta</taxon>
        <taxon>Bacillariophyta</taxon>
        <taxon>Bacillariophyceae</taxon>
        <taxon>Bacillariophycidae</taxon>
        <taxon>Bacillariales</taxon>
        <taxon>Bacillariaceae</taxon>
        <taxon>Cylindrotheca</taxon>
    </lineage>
</organism>
<feature type="coiled-coil region" evidence="1">
    <location>
        <begin position="263"/>
        <end position="304"/>
    </location>
</feature>
<dbReference type="AlphaFoldDB" id="A0AAD2CSU6"/>
<gene>
    <name evidence="2" type="ORF">CYCCA115_LOCUS8586</name>
</gene>
<evidence type="ECO:0000313" key="2">
    <source>
        <dbReference type="EMBL" id="CAJ1943738.1"/>
    </source>
</evidence>
<comment type="caution">
    <text evidence="2">The sequence shown here is derived from an EMBL/GenBank/DDBJ whole genome shotgun (WGS) entry which is preliminary data.</text>
</comment>
<evidence type="ECO:0000256" key="1">
    <source>
        <dbReference type="SAM" id="Coils"/>
    </source>
</evidence>
<evidence type="ECO:0000313" key="3">
    <source>
        <dbReference type="Proteomes" id="UP001295423"/>
    </source>
</evidence>
<keyword evidence="3" id="KW-1185">Reference proteome</keyword>
<proteinExistence type="predicted"/>
<protein>
    <submittedName>
        <fullName evidence="2">Uncharacterized protein</fullName>
    </submittedName>
</protein>
<name>A0AAD2CSU6_9STRA</name>
<reference evidence="2" key="1">
    <citation type="submission" date="2023-08" db="EMBL/GenBank/DDBJ databases">
        <authorList>
            <person name="Audoor S."/>
            <person name="Bilcke G."/>
        </authorList>
    </citation>
    <scope>NUCLEOTIDE SEQUENCE</scope>
</reference>